<dbReference type="Pfam" id="PF05691">
    <property type="entry name" value="Raffinose_syn"/>
    <property type="match status" value="1"/>
</dbReference>
<sequence length="719" mass="80428">MTISTTPRVKNGSLMIRGKAVLTGVPDNVTVTPAGSEAAFIGATSENSSSCHRIQVYLPLQIQTMMDDTMFWRIRVSSSSRNSNASVGSDPNVETSLVMESVFMNSGDNPYNLLKDSVKYVYTYINKYIYIYICMMLANLKGTFNHIENKKVPEHVDWFGWSTWDAFYTRVTPEGIEEGLKSYVDGGFAPKFLIIDDGWQNTIEELYEDDEEIPVKHTFVGRLVSLDENRKFKNFYSLQTICTNLQQFIKTLKEKYAVRELIKQHAYRMIYTWHALVGYWGGVLPRSKVMSKYNPRLEFPMPSRSNVSHVICDTLGNVEKYGVGLIDPSKILSFYDDLHSYLASCGVDGVKVDVQSIVEMLGSGYGGRVELSRQYQQALEESVHKNFKANNLISCMSLNTEYIYSSKVGAVARVSEDFMPNEPTFQTLHVAAVAFNSLLLGEIVVPDWDQFYSDHYTAYFHGAARALGGCSVYVSDRPGKHDFEVIKKLVLPDGFILRARKAGRPTRDCLFSDPVIDGKSLLKIWNVNNLTGIIGIFNCQRAGKWPPTPGAQYESPQGSADVLLSSRVSPSDVDSLEDIADEHWNGDCALYSFGSGSLSKMPRKGSFEVSLGTLKCEIYTVSPIRVFGDNIQFAPIGLVDMFNSGGAIKSLDCKKDSSGLMMAKIQVRGCGRFGAYSHRKPRSCAVDKKEKQFIYDAKEGLLTFKLDGDCNCKEIQIVY</sequence>
<keyword evidence="3" id="KW-0119">Carbohydrate metabolism</keyword>
<evidence type="ECO:0000256" key="3">
    <source>
        <dbReference type="ARBA" id="ARBA00023277"/>
    </source>
</evidence>
<evidence type="ECO:0000256" key="2">
    <source>
        <dbReference type="ARBA" id="ARBA00012708"/>
    </source>
</evidence>
<dbReference type="Proteomes" id="UP000813462">
    <property type="component" value="Unassembled WGS sequence"/>
</dbReference>
<proteinExistence type="inferred from homology"/>
<organism evidence="5 6">
    <name type="scientific">Ziziphus jujuba var. spinosa</name>
    <dbReference type="NCBI Taxonomy" id="714518"/>
    <lineage>
        <taxon>Eukaryota</taxon>
        <taxon>Viridiplantae</taxon>
        <taxon>Streptophyta</taxon>
        <taxon>Embryophyta</taxon>
        <taxon>Tracheophyta</taxon>
        <taxon>Spermatophyta</taxon>
        <taxon>Magnoliopsida</taxon>
        <taxon>eudicotyledons</taxon>
        <taxon>Gunneridae</taxon>
        <taxon>Pentapetalae</taxon>
        <taxon>rosids</taxon>
        <taxon>fabids</taxon>
        <taxon>Rosales</taxon>
        <taxon>Rhamnaceae</taxon>
        <taxon>Paliureae</taxon>
        <taxon>Ziziphus</taxon>
    </lineage>
</organism>
<dbReference type="EC" id="2.4.1.82" evidence="2"/>
<comment type="caution">
    <text evidence="5">The sequence shown here is derived from an EMBL/GenBank/DDBJ whole genome shotgun (WGS) entry which is preliminary data.</text>
</comment>
<dbReference type="Gene3D" id="3.20.20.70">
    <property type="entry name" value="Aldolase class I"/>
    <property type="match status" value="1"/>
</dbReference>
<evidence type="ECO:0000256" key="4">
    <source>
        <dbReference type="ARBA" id="ARBA00049426"/>
    </source>
</evidence>
<dbReference type="AlphaFoldDB" id="A0A978VD86"/>
<accession>A0A978VD86</accession>
<dbReference type="InterPro" id="IPR013785">
    <property type="entry name" value="Aldolase_TIM"/>
</dbReference>
<comment type="catalytic activity">
    <reaction evidence="4">
        <text>alpha-D-galactosyl-(1-&gt;3)-1D-myo-inositol + sucrose = raffinose + myo-inositol</text>
        <dbReference type="Rhea" id="RHEA:20161"/>
        <dbReference type="ChEBI" id="CHEBI:16634"/>
        <dbReference type="ChEBI" id="CHEBI:17268"/>
        <dbReference type="ChEBI" id="CHEBI:17505"/>
        <dbReference type="ChEBI" id="CHEBI:17992"/>
        <dbReference type="EC" id="2.4.1.82"/>
    </reaction>
</comment>
<comment type="similarity">
    <text evidence="1">Belongs to the glycosyl hydrolases 36 family.</text>
</comment>
<dbReference type="EMBL" id="JAEACU010000005">
    <property type="protein sequence ID" value="KAH7528325.1"/>
    <property type="molecule type" value="Genomic_DNA"/>
</dbReference>
<dbReference type="PANTHER" id="PTHR31268:SF10">
    <property type="entry name" value="GALACTINOL--SUCROSE GALACTOSYLTRANSFERASE"/>
    <property type="match status" value="1"/>
</dbReference>
<dbReference type="PANTHER" id="PTHR31268">
    <property type="match status" value="1"/>
</dbReference>
<protein>
    <recommendedName>
        <fullName evidence="2">galactinol--sucrose galactosyltransferase</fullName>
        <ecNumber evidence="2">2.4.1.82</ecNumber>
    </recommendedName>
</protein>
<dbReference type="GO" id="GO:0047274">
    <property type="term" value="F:galactinol-sucrose galactosyltransferase activity"/>
    <property type="evidence" value="ECO:0007669"/>
    <property type="project" value="UniProtKB-EC"/>
</dbReference>
<reference evidence="5" key="1">
    <citation type="journal article" date="2021" name="Front. Plant Sci.">
        <title>Chromosome-Scale Genome Assembly for Chinese Sour Jujube and Insights Into Its Genome Evolution and Domestication Signature.</title>
        <authorList>
            <person name="Shen L.-Y."/>
            <person name="Luo H."/>
            <person name="Wang X.-L."/>
            <person name="Wang X.-M."/>
            <person name="Qiu X.-J."/>
            <person name="Liu H."/>
            <person name="Zhou S.-S."/>
            <person name="Jia K.-H."/>
            <person name="Nie S."/>
            <person name="Bao Y.-T."/>
            <person name="Zhang R.-G."/>
            <person name="Yun Q.-Z."/>
            <person name="Chai Y.-H."/>
            <person name="Lu J.-Y."/>
            <person name="Li Y."/>
            <person name="Zhao S.-W."/>
            <person name="Mao J.-F."/>
            <person name="Jia S.-G."/>
            <person name="Mao Y.-M."/>
        </authorList>
    </citation>
    <scope>NUCLEOTIDE SEQUENCE</scope>
    <source>
        <strain evidence="5">AT0</strain>
        <tissue evidence="5">Leaf</tissue>
    </source>
</reference>
<evidence type="ECO:0000313" key="5">
    <source>
        <dbReference type="EMBL" id="KAH7528325.1"/>
    </source>
</evidence>
<dbReference type="SUPFAM" id="SSF51445">
    <property type="entry name" value="(Trans)glycosidases"/>
    <property type="match status" value="1"/>
</dbReference>
<evidence type="ECO:0000256" key="1">
    <source>
        <dbReference type="ARBA" id="ARBA00007240"/>
    </source>
</evidence>
<dbReference type="InterPro" id="IPR017853">
    <property type="entry name" value="GH"/>
</dbReference>
<evidence type="ECO:0000313" key="6">
    <source>
        <dbReference type="Proteomes" id="UP000813462"/>
    </source>
</evidence>
<gene>
    <name evidence="5" type="ORF">FEM48_Zijuj05G0060700</name>
</gene>
<name>A0A978VD86_ZIZJJ</name>
<dbReference type="InterPro" id="IPR008811">
    <property type="entry name" value="Glycosyl_hydrolases_36"/>
</dbReference>